<name>A0AA96WM67_9CYAN</name>
<accession>A0AA96WM67</accession>
<proteinExistence type="predicted"/>
<gene>
    <name evidence="1" type="ORF">HJG54_19820</name>
</gene>
<evidence type="ECO:0000313" key="1">
    <source>
        <dbReference type="EMBL" id="WNZ24876.1"/>
    </source>
</evidence>
<sequence length="65" mass="7047">MLTSNKLPIGILLSLSTAPLLLVLIGSRALAKMVQDMGQTSEEVFRGERLPVLKISPSHFDNKNG</sequence>
<dbReference type="RefSeq" id="WP_316430875.1">
    <property type="nucleotide sequence ID" value="NZ_CP053586.1"/>
</dbReference>
<organism evidence="1">
    <name type="scientific">Leptolyngbya sp. NK1-12</name>
    <dbReference type="NCBI Taxonomy" id="2547451"/>
    <lineage>
        <taxon>Bacteria</taxon>
        <taxon>Bacillati</taxon>
        <taxon>Cyanobacteriota</taxon>
        <taxon>Cyanophyceae</taxon>
        <taxon>Leptolyngbyales</taxon>
        <taxon>Leptolyngbyaceae</taxon>
        <taxon>Leptolyngbya group</taxon>
        <taxon>Leptolyngbya</taxon>
    </lineage>
</organism>
<dbReference type="EMBL" id="CP053586">
    <property type="protein sequence ID" value="WNZ24876.1"/>
    <property type="molecule type" value="Genomic_DNA"/>
</dbReference>
<dbReference type="AlphaFoldDB" id="A0AA96WM67"/>
<reference evidence="1" key="1">
    <citation type="submission" date="2020-05" db="EMBL/GenBank/DDBJ databases">
        <authorList>
            <person name="Zhu T."/>
            <person name="Keshari N."/>
            <person name="Lu X."/>
        </authorList>
    </citation>
    <scope>NUCLEOTIDE SEQUENCE</scope>
    <source>
        <strain evidence="1">NK1-12</strain>
    </source>
</reference>
<protein>
    <submittedName>
        <fullName evidence="1">Uncharacterized protein</fullName>
    </submittedName>
</protein>